<keyword evidence="9" id="KW-0418">Kinase</keyword>
<dbReference type="Proteomes" id="UP001497512">
    <property type="component" value="Chromosome 3"/>
</dbReference>
<gene>
    <name evidence="17" type="ORF">CSSPTR1EN2_LOCUS15656</name>
</gene>
<keyword evidence="13" id="KW-0325">Glycoprotein</keyword>
<evidence type="ECO:0000256" key="3">
    <source>
        <dbReference type="ARBA" id="ARBA00022527"/>
    </source>
</evidence>
<feature type="non-terminal residue" evidence="17">
    <location>
        <position position="755"/>
    </location>
</feature>
<dbReference type="Gene3D" id="1.10.510.10">
    <property type="entry name" value="Transferase(Phosphotransferase) domain 1"/>
    <property type="match status" value="1"/>
</dbReference>
<keyword evidence="10 14" id="KW-0067">ATP-binding</keyword>
<evidence type="ECO:0000256" key="5">
    <source>
        <dbReference type="ARBA" id="ARBA00022679"/>
    </source>
</evidence>
<dbReference type="PROSITE" id="PS00107">
    <property type="entry name" value="PROTEIN_KINASE_ATP"/>
    <property type="match status" value="1"/>
</dbReference>
<feature type="binding site" evidence="14">
    <location>
        <position position="492"/>
    </location>
    <ligand>
        <name>ATP</name>
        <dbReference type="ChEBI" id="CHEBI:30616"/>
    </ligand>
</feature>
<dbReference type="Pfam" id="PF07714">
    <property type="entry name" value="PK_Tyr_Ser-Thr"/>
    <property type="match status" value="1"/>
</dbReference>
<keyword evidence="12 15" id="KW-0472">Membrane</keyword>
<dbReference type="SUPFAM" id="SSF52058">
    <property type="entry name" value="L domain-like"/>
    <property type="match status" value="1"/>
</dbReference>
<accession>A0ABP0UGP7</accession>
<keyword evidence="3" id="KW-0723">Serine/threonine-protein kinase</keyword>
<feature type="transmembrane region" description="Helical" evidence="15">
    <location>
        <begin position="399"/>
        <end position="424"/>
    </location>
</feature>
<evidence type="ECO:0000256" key="1">
    <source>
        <dbReference type="ARBA" id="ARBA00004370"/>
    </source>
</evidence>
<dbReference type="PANTHER" id="PTHR48056:SF58">
    <property type="entry name" value="LEUCINE-RICH REPEAT RECEPTOR PROTEIN KINASE MSP1-LIKE ISOFORM X1"/>
    <property type="match status" value="1"/>
</dbReference>
<keyword evidence="7" id="KW-0677">Repeat</keyword>
<evidence type="ECO:0000256" key="10">
    <source>
        <dbReference type="ARBA" id="ARBA00022840"/>
    </source>
</evidence>
<dbReference type="Gene3D" id="3.30.200.20">
    <property type="entry name" value="Phosphorylase Kinase, domain 1"/>
    <property type="match status" value="1"/>
</dbReference>
<dbReference type="Pfam" id="PF00560">
    <property type="entry name" value="LRR_1"/>
    <property type="match status" value="2"/>
</dbReference>
<dbReference type="SMART" id="SM00369">
    <property type="entry name" value="LRR_TYP"/>
    <property type="match status" value="7"/>
</dbReference>
<reference evidence="17" key="1">
    <citation type="submission" date="2024-02" db="EMBL/GenBank/DDBJ databases">
        <authorList>
            <consortium name="ELIXIR-Norway"/>
            <consortium name="Elixir Norway"/>
        </authorList>
    </citation>
    <scope>NUCLEOTIDE SEQUENCE</scope>
</reference>
<sequence>FRTSGNSVIIVIMSFHTLECGVRFLGVLLQSPLFIDLRLISLSPVVIPKRSFGGLGGKNTDVGALLAFKAAVVPQGSGADPLSNWVGTDSSPCGWMGVTCNSNNEELVLGSNSLSGLIPPQIGTLSSLQYLDLSSNTFSGTVPLQLGNLVNLQHLDLSSNALSGTLPPELGKLVNLQSFYLGSSHLTGSIPEEISLLRSLRKLDLGGNSFVGSIPDSIGNLRNLQTLNLPSNQLTGSIPPELAQLTNLTTLDLSGNMLSGSIPNTLGNLTGLSRLDVSNNQLSGGLPSSLATLESIVGLNLEKNQLTGSVPNELSNLVQLIYLDLSNNHLSGMFPPELCELRYLTFLNMSYNDLEGQIPSTGMCAKLGASSFIADPGLCGGILGTECTSNYMTMTPTNLLSTGAILGITIGCTIAFLSLLFVVLSTCLTMAKSKEPLSINVAMFEQPLLRLTLADILLATNNFCKTNIVGDGGFGTVYKAILPDGKTVAIKKLGAARTQGNREFLAEMETLGKVKHRNLVPLLGYCSFGEEKLLVYEYMVNGSLDLWLRNRADAVEVLDWNKRFKIAMGSARGLNFLHHGFIPHIIHRDVKTSNILLDADFEPRVADFGLARLISAYETHVSTDIAGTFGYIPPEYGQSWRSTTRGDVYSYGVILLELLTGKEPTGVEFKEMEGGNLVGWVRQMIKQGAAQDVPDPTVSNGSCKMSMLKVLHIANLCTAEDPLMRPTMLQVVKYLKDVEAAPQLPIYDSSRQITA</sequence>
<dbReference type="Gene3D" id="3.80.10.10">
    <property type="entry name" value="Ribonuclease Inhibitor"/>
    <property type="match status" value="1"/>
</dbReference>
<evidence type="ECO:0000313" key="18">
    <source>
        <dbReference type="Proteomes" id="UP001497512"/>
    </source>
</evidence>
<organism evidence="17 18">
    <name type="scientific">Sphagnum troendelagicum</name>
    <dbReference type="NCBI Taxonomy" id="128251"/>
    <lineage>
        <taxon>Eukaryota</taxon>
        <taxon>Viridiplantae</taxon>
        <taxon>Streptophyta</taxon>
        <taxon>Embryophyta</taxon>
        <taxon>Bryophyta</taxon>
        <taxon>Sphagnophytina</taxon>
        <taxon>Sphagnopsida</taxon>
        <taxon>Sphagnales</taxon>
        <taxon>Sphagnaceae</taxon>
        <taxon>Sphagnum</taxon>
    </lineage>
</organism>
<dbReference type="InterPro" id="IPR032675">
    <property type="entry name" value="LRR_dom_sf"/>
</dbReference>
<dbReference type="InterPro" id="IPR003591">
    <property type="entry name" value="Leu-rich_rpt_typical-subtyp"/>
</dbReference>
<protein>
    <recommendedName>
        <fullName evidence="16">Protein kinase domain-containing protein</fullName>
    </recommendedName>
</protein>
<dbReference type="Pfam" id="PF13855">
    <property type="entry name" value="LRR_8"/>
    <property type="match status" value="2"/>
</dbReference>
<dbReference type="PANTHER" id="PTHR48056">
    <property type="entry name" value="LRR RECEPTOR-LIKE SERINE/THREONINE-PROTEIN KINASE-RELATED"/>
    <property type="match status" value="1"/>
</dbReference>
<evidence type="ECO:0000256" key="13">
    <source>
        <dbReference type="ARBA" id="ARBA00023180"/>
    </source>
</evidence>
<comment type="similarity">
    <text evidence="2">Belongs to the protein kinase superfamily. Ser/Thr protein kinase family.</text>
</comment>
<dbReference type="InterPro" id="IPR001611">
    <property type="entry name" value="Leu-rich_rpt"/>
</dbReference>
<dbReference type="PROSITE" id="PS00108">
    <property type="entry name" value="PROTEIN_KINASE_ST"/>
    <property type="match status" value="1"/>
</dbReference>
<evidence type="ECO:0000256" key="8">
    <source>
        <dbReference type="ARBA" id="ARBA00022741"/>
    </source>
</evidence>
<keyword evidence="8 14" id="KW-0547">Nucleotide-binding</keyword>
<feature type="domain" description="Protein kinase" evidence="16">
    <location>
        <begin position="463"/>
        <end position="744"/>
    </location>
</feature>
<evidence type="ECO:0000313" key="17">
    <source>
        <dbReference type="EMBL" id="CAK9220838.1"/>
    </source>
</evidence>
<dbReference type="PRINTS" id="PR00019">
    <property type="entry name" value="LEURICHRPT"/>
</dbReference>
<dbReference type="InterPro" id="IPR050647">
    <property type="entry name" value="Plant_LRR-RLKs"/>
</dbReference>
<dbReference type="InterPro" id="IPR013210">
    <property type="entry name" value="LRR_N_plant-typ"/>
</dbReference>
<keyword evidence="11 15" id="KW-1133">Transmembrane helix</keyword>
<evidence type="ECO:0000256" key="6">
    <source>
        <dbReference type="ARBA" id="ARBA00022692"/>
    </source>
</evidence>
<evidence type="ECO:0000256" key="9">
    <source>
        <dbReference type="ARBA" id="ARBA00022777"/>
    </source>
</evidence>
<comment type="subcellular location">
    <subcellularLocation>
        <location evidence="1">Membrane</location>
    </subcellularLocation>
</comment>
<evidence type="ECO:0000256" key="12">
    <source>
        <dbReference type="ARBA" id="ARBA00023136"/>
    </source>
</evidence>
<proteinExistence type="inferred from homology"/>
<keyword evidence="5" id="KW-0808">Transferase</keyword>
<dbReference type="SMART" id="SM00220">
    <property type="entry name" value="S_TKc"/>
    <property type="match status" value="1"/>
</dbReference>
<dbReference type="EMBL" id="OZ019895">
    <property type="protein sequence ID" value="CAK9220838.1"/>
    <property type="molecule type" value="Genomic_DNA"/>
</dbReference>
<name>A0ABP0UGP7_9BRYO</name>
<dbReference type="PROSITE" id="PS51450">
    <property type="entry name" value="LRR"/>
    <property type="match status" value="2"/>
</dbReference>
<dbReference type="InterPro" id="IPR011009">
    <property type="entry name" value="Kinase-like_dom_sf"/>
</dbReference>
<evidence type="ECO:0000256" key="4">
    <source>
        <dbReference type="ARBA" id="ARBA00022614"/>
    </source>
</evidence>
<dbReference type="Pfam" id="PF08263">
    <property type="entry name" value="LRRNT_2"/>
    <property type="match status" value="1"/>
</dbReference>
<dbReference type="InterPro" id="IPR000719">
    <property type="entry name" value="Prot_kinase_dom"/>
</dbReference>
<dbReference type="SUPFAM" id="SSF56112">
    <property type="entry name" value="Protein kinase-like (PK-like)"/>
    <property type="match status" value="1"/>
</dbReference>
<dbReference type="PROSITE" id="PS50011">
    <property type="entry name" value="PROTEIN_KINASE_DOM"/>
    <property type="match status" value="1"/>
</dbReference>
<dbReference type="InterPro" id="IPR017441">
    <property type="entry name" value="Protein_kinase_ATP_BS"/>
</dbReference>
<evidence type="ECO:0000256" key="15">
    <source>
        <dbReference type="SAM" id="Phobius"/>
    </source>
</evidence>
<evidence type="ECO:0000256" key="2">
    <source>
        <dbReference type="ARBA" id="ARBA00008684"/>
    </source>
</evidence>
<dbReference type="InterPro" id="IPR001245">
    <property type="entry name" value="Ser-Thr/Tyr_kinase_cat_dom"/>
</dbReference>
<evidence type="ECO:0000259" key="16">
    <source>
        <dbReference type="PROSITE" id="PS50011"/>
    </source>
</evidence>
<evidence type="ECO:0000256" key="11">
    <source>
        <dbReference type="ARBA" id="ARBA00022989"/>
    </source>
</evidence>
<evidence type="ECO:0000256" key="14">
    <source>
        <dbReference type="PROSITE-ProRule" id="PRU10141"/>
    </source>
</evidence>
<keyword evidence="6 15" id="KW-0812">Transmembrane</keyword>
<dbReference type="InterPro" id="IPR008271">
    <property type="entry name" value="Ser/Thr_kinase_AS"/>
</dbReference>
<keyword evidence="4" id="KW-0433">Leucine-rich repeat</keyword>
<keyword evidence="18" id="KW-1185">Reference proteome</keyword>
<evidence type="ECO:0000256" key="7">
    <source>
        <dbReference type="ARBA" id="ARBA00022737"/>
    </source>
</evidence>